<reference evidence="1 2" key="1">
    <citation type="submission" date="2023-07" db="EMBL/GenBank/DDBJ databases">
        <title>Functional and genomic diversity of the sorghum phyllosphere microbiome.</title>
        <authorList>
            <person name="Shade A."/>
        </authorList>
    </citation>
    <scope>NUCLEOTIDE SEQUENCE [LARGE SCALE GENOMIC DNA]</scope>
    <source>
        <strain evidence="1 2">SORGH_AS_1207</strain>
    </source>
</reference>
<keyword evidence="2" id="KW-1185">Reference proteome</keyword>
<comment type="caution">
    <text evidence="1">The sequence shown here is derived from an EMBL/GenBank/DDBJ whole genome shotgun (WGS) entry which is preliminary data.</text>
</comment>
<proteinExistence type="predicted"/>
<name>A0ABU0TWW4_MICTR</name>
<organism evidence="1 2">
    <name type="scientific">Microbacterium trichothecenolyticum</name>
    <name type="common">Aureobacterium trichothecenolyticum</name>
    <dbReference type="NCBI Taxonomy" id="69370"/>
    <lineage>
        <taxon>Bacteria</taxon>
        <taxon>Bacillati</taxon>
        <taxon>Actinomycetota</taxon>
        <taxon>Actinomycetes</taxon>
        <taxon>Micrococcales</taxon>
        <taxon>Microbacteriaceae</taxon>
        <taxon>Microbacterium</taxon>
    </lineage>
</organism>
<protein>
    <submittedName>
        <fullName evidence="1">Uncharacterized protein</fullName>
    </submittedName>
</protein>
<dbReference type="Proteomes" id="UP001226691">
    <property type="component" value="Unassembled WGS sequence"/>
</dbReference>
<sequence>MLVFRLLPVSVIPDRVVELVGYSEMTRQPNAVSVPVEINSTEFFETADRVGGLAVRRESRLVDEFIAHRVGHNFTRWAINLPAEHTRLLTDIYDESDHTLYEAKAIVSRSDLRMAVGQLYDYRRHVHVDDLRCSVLLPERPTADLRDFLSDAGLGVAFREQTTFVLVSPDTSHQAEQLHQ</sequence>
<accession>A0ABU0TWW4</accession>
<evidence type="ECO:0000313" key="2">
    <source>
        <dbReference type="Proteomes" id="UP001226691"/>
    </source>
</evidence>
<evidence type="ECO:0000313" key="1">
    <source>
        <dbReference type="EMBL" id="MDQ1124005.1"/>
    </source>
</evidence>
<gene>
    <name evidence="1" type="ORF">QE412_002578</name>
</gene>
<dbReference type="EMBL" id="JAUTBF010000001">
    <property type="protein sequence ID" value="MDQ1124005.1"/>
    <property type="molecule type" value="Genomic_DNA"/>
</dbReference>